<proteinExistence type="predicted"/>
<organism evidence="1 2">
    <name type="scientific">Bacillus carboniphilus</name>
    <dbReference type="NCBI Taxonomy" id="86663"/>
    <lineage>
        <taxon>Bacteria</taxon>
        <taxon>Bacillati</taxon>
        <taxon>Bacillota</taxon>
        <taxon>Bacilli</taxon>
        <taxon>Bacillales</taxon>
        <taxon>Bacillaceae</taxon>
        <taxon>Bacillus</taxon>
    </lineage>
</organism>
<comment type="caution">
    <text evidence="1">The sequence shown here is derived from an EMBL/GenBank/DDBJ whole genome shotgun (WGS) entry which is preliminary data.</text>
</comment>
<accession>A0ABP3G9I2</accession>
<sequence>MEEYKGYRAYNEEDFLNHFTARRGRPDSPNNAIEGPMIYEMLDLREGTPKMENFSSKEEYFRRRRIPVVLGFSYIK</sequence>
<dbReference type="EMBL" id="BAAADJ010000053">
    <property type="protein sequence ID" value="GAA0337731.1"/>
    <property type="molecule type" value="Genomic_DNA"/>
</dbReference>
<evidence type="ECO:0000313" key="1">
    <source>
        <dbReference type="EMBL" id="GAA0337731.1"/>
    </source>
</evidence>
<gene>
    <name evidence="1" type="ORF">GCM10008967_29980</name>
</gene>
<dbReference type="Proteomes" id="UP001500782">
    <property type="component" value="Unassembled WGS sequence"/>
</dbReference>
<name>A0ABP3G9I2_9BACI</name>
<protein>
    <submittedName>
        <fullName evidence="1">Uncharacterized protein</fullName>
    </submittedName>
</protein>
<keyword evidence="2" id="KW-1185">Reference proteome</keyword>
<dbReference type="RefSeq" id="WP_343800499.1">
    <property type="nucleotide sequence ID" value="NZ_BAAADJ010000053.1"/>
</dbReference>
<reference evidence="2" key="1">
    <citation type="journal article" date="2019" name="Int. J. Syst. Evol. Microbiol.">
        <title>The Global Catalogue of Microorganisms (GCM) 10K type strain sequencing project: providing services to taxonomists for standard genome sequencing and annotation.</title>
        <authorList>
            <consortium name="The Broad Institute Genomics Platform"/>
            <consortium name="The Broad Institute Genome Sequencing Center for Infectious Disease"/>
            <person name="Wu L."/>
            <person name="Ma J."/>
        </authorList>
    </citation>
    <scope>NUCLEOTIDE SEQUENCE [LARGE SCALE GENOMIC DNA]</scope>
    <source>
        <strain evidence="2">JCM 9731</strain>
    </source>
</reference>
<evidence type="ECO:0000313" key="2">
    <source>
        <dbReference type="Proteomes" id="UP001500782"/>
    </source>
</evidence>